<accession>A0ABX4YIQ9</accession>
<evidence type="ECO:0000313" key="1">
    <source>
        <dbReference type="EMBL" id="PNV75168.1"/>
    </source>
</evidence>
<proteinExistence type="predicted"/>
<organism evidence="1 2">
    <name type="scientific">Leptospira inadai serovar Lyme</name>
    <dbReference type="NCBI Taxonomy" id="293084"/>
    <lineage>
        <taxon>Bacteria</taxon>
        <taxon>Pseudomonadati</taxon>
        <taxon>Spirochaetota</taxon>
        <taxon>Spirochaetia</taxon>
        <taxon>Leptospirales</taxon>
        <taxon>Leptospiraceae</taxon>
        <taxon>Leptospira</taxon>
    </lineage>
</organism>
<sequence length="73" mass="8368">MWQRSEDRGLKLLDVGKAAVTEENPLKHKNLSLVSGNFVYQCSVLCRRQKTVVLEVGKVREAEERSPVHRNFS</sequence>
<dbReference type="Proteomes" id="UP000094669">
    <property type="component" value="Unassembled WGS sequence"/>
</dbReference>
<evidence type="ECO:0000313" key="2">
    <source>
        <dbReference type="Proteomes" id="UP000094669"/>
    </source>
</evidence>
<gene>
    <name evidence="1" type="ORF">BES34_009780</name>
</gene>
<name>A0ABX4YIQ9_9LEPT</name>
<protein>
    <submittedName>
        <fullName evidence="1">Uncharacterized protein</fullName>
    </submittedName>
</protein>
<reference evidence="1" key="1">
    <citation type="submission" date="2018-01" db="EMBL/GenBank/DDBJ databases">
        <title>Genomic characterization of Leptospira inadai serogroup Lyme isolated from captured rat in Brazil and comparative analysis with human reference strain.</title>
        <authorList>
            <person name="Moreno L.Z."/>
            <person name="Loureiro A.P."/>
            <person name="Miraglia F."/>
            <person name="Kremer F.S."/>
            <person name="Eslabao M.R."/>
            <person name="Dellagostin O.A."/>
            <person name="Lilenbaum W."/>
            <person name="Moreno A.M."/>
        </authorList>
    </citation>
    <scope>NUCLEOTIDE SEQUENCE [LARGE SCALE GENOMIC DNA]</scope>
    <source>
        <strain evidence="1">M34/99</strain>
    </source>
</reference>
<keyword evidence="2" id="KW-1185">Reference proteome</keyword>
<comment type="caution">
    <text evidence="1">The sequence shown here is derived from an EMBL/GenBank/DDBJ whole genome shotgun (WGS) entry which is preliminary data.</text>
</comment>
<dbReference type="EMBL" id="MCRM02000008">
    <property type="protein sequence ID" value="PNV75168.1"/>
    <property type="molecule type" value="Genomic_DNA"/>
</dbReference>